<dbReference type="SUPFAM" id="SSF74650">
    <property type="entry name" value="Galactose mutarotase-like"/>
    <property type="match status" value="1"/>
</dbReference>
<dbReference type="CDD" id="cd14752">
    <property type="entry name" value="GH31_N"/>
    <property type="match status" value="1"/>
</dbReference>
<evidence type="ECO:0000259" key="13">
    <source>
        <dbReference type="Pfam" id="PF01055"/>
    </source>
</evidence>
<evidence type="ECO:0000256" key="2">
    <source>
        <dbReference type="ARBA" id="ARBA00004833"/>
    </source>
</evidence>
<dbReference type="InterPro" id="IPR048395">
    <property type="entry name" value="Glyco_hydro_31_C"/>
</dbReference>
<comment type="pathway">
    <text evidence="2">Glycan metabolism; N-glycan metabolism.</text>
</comment>
<feature type="domain" description="Glycosyl hydrolase family 31 C-terminal" evidence="15">
    <location>
        <begin position="724"/>
        <end position="814"/>
    </location>
</feature>
<dbReference type="Pfam" id="PF13802">
    <property type="entry name" value="Gal_mutarotas_2"/>
    <property type="match status" value="1"/>
</dbReference>
<dbReference type="Proteomes" id="UP001222932">
    <property type="component" value="Unassembled WGS sequence"/>
</dbReference>
<dbReference type="PANTHER" id="PTHR22762">
    <property type="entry name" value="ALPHA-GLUCOSIDASE"/>
    <property type="match status" value="1"/>
</dbReference>
<dbReference type="Gene3D" id="2.60.40.1180">
    <property type="entry name" value="Golgi alpha-mannosidase II"/>
    <property type="match status" value="2"/>
</dbReference>
<dbReference type="InterPro" id="IPR000322">
    <property type="entry name" value="Glyco_hydro_31_TIM"/>
</dbReference>
<dbReference type="InterPro" id="IPR030458">
    <property type="entry name" value="Glyco_hydro_31_AS"/>
</dbReference>
<evidence type="ECO:0000256" key="6">
    <source>
        <dbReference type="ARBA" id="ARBA00022824"/>
    </source>
</evidence>
<keyword evidence="4 12" id="KW-0732">Signal</keyword>
<dbReference type="EMBL" id="BTCM01000005">
    <property type="protein sequence ID" value="GMK58291.1"/>
    <property type="molecule type" value="Genomic_DNA"/>
</dbReference>
<sequence>MKLLLPALLLALGVHAVKHEDFKECGQTSFCRRLRPLSTKSESADFASPYSLGTPSLASASQIGAPTKDSAWTFPLSSTLYPEVAFELRVDVLEGDIARVRVDEVGSASPWRRYNETARWSLLSSEPAHGTAKISTQNGMSSIKYGHGLELRINHAPLRIAMVRDGTEEIVFNDRGLFHMEHFRTKEMPVEEEVKETEGEQVKTEEGEAQTEEVEIKSEPEEQEPFEAVIDRSWFETEDGDMFEEQWKRWRDSKPKGPEAFSLDISFPLAKHVFGLPEHASPLSLPDTIGEGSHYTEPYRLWNVDIFEYVADSPMALYGAVPLLHAHSTKGTVGVLNLVASETWVDVAHTNGVQTHWISESGIMDLLLLPGPNPTALFEQYASLTGPAQMPPQFATAYHQCRWNYNTQGEVIEVQERFEEADMPLDVTWLDIEYADEHRYFDWNKKMFPDPVAMINQVAKFGRKMVAIVDPHIKRTDSFRVYKDSLDLDILIKKADNNNFDGWCWPGSSVWVDFFNPKSWEWWTRMFSFETWADQTKDLFVWNDMNEPSVFDGPEITMPKDNIHDGGWEHRDVHNINGMLFHNQTQHAITVREPTKKRPFVLSRAFFAGSQRFGSVWTGDNLGTWEHMAGEAAMFLSNSIAGISFVGADIGGFFGNPGNEMLVRWYQKGAFMPFMRAHAHIDTKRREPYLFEEPIRSYLRDALRLRYILLPAWYNAFHDAATKGHPVIWPQYAKYPSDETGAAVDNQYYVGDSGLLFRPVVDEGATSADVYLAAGQPFYDYFSPRMWPARSKPRNVTIDTPLDKFPLLIEGGHIFPSRERVRRSSSLMRLDPVTFTVALGHNQEAKGQLYMDDGETFAWESGAFIHRALEFKNGKLSSTQKVPHNAKNEYAQSIQDVGVERVRVLGLNQEPTSVSVSGKEVQFVWDKGAPSAKEPRAAVLTIKNPGVKVVNDWEIVIA</sequence>
<dbReference type="AlphaFoldDB" id="A0AAD3TXC8"/>
<evidence type="ECO:0000313" key="17">
    <source>
        <dbReference type="Proteomes" id="UP001222932"/>
    </source>
</evidence>
<feature type="signal peptide" evidence="12">
    <location>
        <begin position="1"/>
        <end position="19"/>
    </location>
</feature>
<dbReference type="GO" id="GO:0017177">
    <property type="term" value="C:glucosidase II complex"/>
    <property type="evidence" value="ECO:0007669"/>
    <property type="project" value="TreeGrafter"/>
</dbReference>
<dbReference type="GO" id="GO:0005975">
    <property type="term" value="P:carbohydrate metabolic process"/>
    <property type="evidence" value="ECO:0007669"/>
    <property type="project" value="InterPro"/>
</dbReference>
<organism evidence="16 17">
    <name type="scientific">Cutaneotrichosporon spelunceum</name>
    <dbReference type="NCBI Taxonomy" id="1672016"/>
    <lineage>
        <taxon>Eukaryota</taxon>
        <taxon>Fungi</taxon>
        <taxon>Dikarya</taxon>
        <taxon>Basidiomycota</taxon>
        <taxon>Agaricomycotina</taxon>
        <taxon>Tremellomycetes</taxon>
        <taxon>Trichosporonales</taxon>
        <taxon>Trichosporonaceae</taxon>
        <taxon>Cutaneotrichosporon</taxon>
    </lineage>
</organism>
<dbReference type="GO" id="GO:0030246">
    <property type="term" value="F:carbohydrate binding"/>
    <property type="evidence" value="ECO:0007669"/>
    <property type="project" value="InterPro"/>
</dbReference>
<keyword evidence="17" id="KW-1185">Reference proteome</keyword>
<evidence type="ECO:0000256" key="12">
    <source>
        <dbReference type="SAM" id="SignalP"/>
    </source>
</evidence>
<evidence type="ECO:0000256" key="8">
    <source>
        <dbReference type="ARBA" id="ARBA00023295"/>
    </source>
</evidence>
<dbReference type="Pfam" id="PF21365">
    <property type="entry name" value="Glyco_hydro_31_3rd"/>
    <property type="match status" value="1"/>
</dbReference>
<evidence type="ECO:0000256" key="9">
    <source>
        <dbReference type="ARBA" id="ARBA00042895"/>
    </source>
</evidence>
<keyword evidence="7" id="KW-0325">Glycoprotein</keyword>
<evidence type="ECO:0000256" key="7">
    <source>
        <dbReference type="ARBA" id="ARBA00023180"/>
    </source>
</evidence>
<evidence type="ECO:0000259" key="15">
    <source>
        <dbReference type="Pfam" id="PF21365"/>
    </source>
</evidence>
<dbReference type="InterPro" id="IPR017853">
    <property type="entry name" value="GH"/>
</dbReference>
<keyword evidence="8 10" id="KW-0326">Glycosidase</keyword>
<proteinExistence type="inferred from homology"/>
<dbReference type="SUPFAM" id="SSF51445">
    <property type="entry name" value="(Trans)glycosidases"/>
    <property type="match status" value="1"/>
</dbReference>
<keyword evidence="6" id="KW-0256">Endoplasmic reticulum</keyword>
<feature type="chain" id="PRO_5041903656" description="Glucosidase II subunit alpha" evidence="12">
    <location>
        <begin position="20"/>
        <end position="958"/>
    </location>
</feature>
<dbReference type="SUPFAM" id="SSF51011">
    <property type="entry name" value="Glycosyl hydrolase domain"/>
    <property type="match status" value="1"/>
</dbReference>
<comment type="subcellular location">
    <subcellularLocation>
        <location evidence="1">Endoplasmic reticulum</location>
    </subcellularLocation>
</comment>
<dbReference type="Pfam" id="PF01055">
    <property type="entry name" value="Glyco_hydro_31_2nd"/>
    <property type="match status" value="1"/>
</dbReference>
<protein>
    <recommendedName>
        <fullName evidence="9">Glucosidase II subunit alpha</fullName>
    </recommendedName>
</protein>
<dbReference type="InterPro" id="IPR013780">
    <property type="entry name" value="Glyco_hydro_b"/>
</dbReference>
<comment type="similarity">
    <text evidence="3 10">Belongs to the glycosyl hydrolase 31 family.</text>
</comment>
<feature type="region of interest" description="Disordered" evidence="11">
    <location>
        <begin position="190"/>
        <end position="223"/>
    </location>
</feature>
<keyword evidence="5 10" id="KW-0378">Hydrolase</keyword>
<dbReference type="PROSITE" id="PS00129">
    <property type="entry name" value="GLYCOSYL_HYDROL_F31_1"/>
    <property type="match status" value="1"/>
</dbReference>
<dbReference type="Gene3D" id="3.20.20.80">
    <property type="entry name" value="Glycosidases"/>
    <property type="match status" value="1"/>
</dbReference>
<evidence type="ECO:0000256" key="3">
    <source>
        <dbReference type="ARBA" id="ARBA00007806"/>
    </source>
</evidence>
<reference evidence="16" key="2">
    <citation type="submission" date="2023-06" db="EMBL/GenBank/DDBJ databases">
        <authorList>
            <person name="Kobayashi Y."/>
            <person name="Kayamori A."/>
            <person name="Aoki K."/>
            <person name="Shiwa Y."/>
            <person name="Fujita N."/>
            <person name="Sugita T."/>
            <person name="Iwasaki W."/>
            <person name="Tanaka N."/>
            <person name="Takashima M."/>
        </authorList>
    </citation>
    <scope>NUCLEOTIDE SEQUENCE</scope>
    <source>
        <strain evidence="16">HIS016</strain>
    </source>
</reference>
<dbReference type="GO" id="GO:0090599">
    <property type="term" value="F:alpha-glucosidase activity"/>
    <property type="evidence" value="ECO:0007669"/>
    <property type="project" value="TreeGrafter"/>
</dbReference>
<dbReference type="InterPro" id="IPR025887">
    <property type="entry name" value="Glyco_hydro_31_N_dom"/>
</dbReference>
<gene>
    <name evidence="16" type="primary">ROT2</name>
    <name evidence="16" type="ORF">CspeluHIS016_0503230</name>
</gene>
<reference evidence="16" key="1">
    <citation type="journal article" date="2023" name="BMC Genomics">
        <title>Chromosome-level genome assemblies of Cutaneotrichosporon spp. (Trichosporonales, Basidiomycota) reveal imbalanced evolution between nucleotide sequences and chromosome synteny.</title>
        <authorList>
            <person name="Kobayashi Y."/>
            <person name="Kayamori A."/>
            <person name="Aoki K."/>
            <person name="Shiwa Y."/>
            <person name="Matsutani M."/>
            <person name="Fujita N."/>
            <person name="Sugita T."/>
            <person name="Iwasaki W."/>
            <person name="Tanaka N."/>
            <person name="Takashima M."/>
        </authorList>
    </citation>
    <scope>NUCLEOTIDE SEQUENCE</scope>
    <source>
        <strain evidence="16">HIS016</strain>
    </source>
</reference>
<dbReference type="InterPro" id="IPR011013">
    <property type="entry name" value="Gal_mutarotase_sf_dom"/>
</dbReference>
<feature type="domain" description="Glycoside hydrolase family 31 TIM barrel" evidence="13">
    <location>
        <begin position="389"/>
        <end position="715"/>
    </location>
</feature>
<feature type="domain" description="Glycoside hydrolase family 31 N-terminal" evidence="14">
    <location>
        <begin position="88"/>
        <end position="346"/>
    </location>
</feature>
<dbReference type="CDD" id="cd06603">
    <property type="entry name" value="GH31_GANC_GANAB_alpha"/>
    <property type="match status" value="1"/>
</dbReference>
<evidence type="ECO:0000256" key="5">
    <source>
        <dbReference type="ARBA" id="ARBA00022801"/>
    </source>
</evidence>
<feature type="compositionally biased region" description="Basic and acidic residues" evidence="11">
    <location>
        <begin position="196"/>
        <end position="206"/>
    </location>
</feature>
<dbReference type="Gene3D" id="2.60.40.1760">
    <property type="entry name" value="glycosyl hydrolase (family 31)"/>
    <property type="match status" value="1"/>
</dbReference>
<comment type="caution">
    <text evidence="16">The sequence shown here is derived from an EMBL/GenBank/DDBJ whole genome shotgun (WGS) entry which is preliminary data.</text>
</comment>
<name>A0AAD3TXC8_9TREE</name>
<evidence type="ECO:0000313" key="16">
    <source>
        <dbReference type="EMBL" id="GMK58291.1"/>
    </source>
</evidence>
<evidence type="ECO:0000256" key="1">
    <source>
        <dbReference type="ARBA" id="ARBA00004240"/>
    </source>
</evidence>
<evidence type="ECO:0000256" key="11">
    <source>
        <dbReference type="SAM" id="MobiDB-lite"/>
    </source>
</evidence>
<dbReference type="GO" id="GO:0006491">
    <property type="term" value="P:N-glycan processing"/>
    <property type="evidence" value="ECO:0007669"/>
    <property type="project" value="TreeGrafter"/>
</dbReference>
<evidence type="ECO:0000259" key="14">
    <source>
        <dbReference type="Pfam" id="PF13802"/>
    </source>
</evidence>
<accession>A0AAD3TXC8</accession>
<dbReference type="PANTHER" id="PTHR22762:SF54">
    <property type="entry name" value="BCDNA.GH04962"/>
    <property type="match status" value="1"/>
</dbReference>
<evidence type="ECO:0000256" key="4">
    <source>
        <dbReference type="ARBA" id="ARBA00022729"/>
    </source>
</evidence>
<evidence type="ECO:0000256" key="10">
    <source>
        <dbReference type="RuleBase" id="RU361185"/>
    </source>
</evidence>